<dbReference type="EMBL" id="ADLJ01000007">
    <property type="protein sequence ID" value="EHF00052.1"/>
    <property type="molecule type" value="Genomic_DNA"/>
</dbReference>
<dbReference type="PATRIC" id="fig|742733.3.peg.973"/>
<dbReference type="eggNOG" id="ENOG5032JS2">
    <property type="taxonomic scope" value="Bacteria"/>
</dbReference>
<comment type="caution">
    <text evidence="1">The sequence shown here is derived from an EMBL/GenBank/DDBJ whole genome shotgun (WGS) entry which is preliminary data.</text>
</comment>
<dbReference type="HOGENOM" id="CLU_768839_0_0_9"/>
<dbReference type="Proteomes" id="UP000003763">
    <property type="component" value="Unassembled WGS sequence"/>
</dbReference>
<evidence type="ECO:0000313" key="2">
    <source>
        <dbReference type="Proteomes" id="UP000003763"/>
    </source>
</evidence>
<accession>G5HEU3</accession>
<protein>
    <submittedName>
        <fullName evidence="1">Uncharacterized protein</fullName>
    </submittedName>
</protein>
<organism evidence="1 2">
    <name type="scientific">[Clostridium] citroniae WAL-17108</name>
    <dbReference type="NCBI Taxonomy" id="742733"/>
    <lineage>
        <taxon>Bacteria</taxon>
        <taxon>Bacillati</taxon>
        <taxon>Bacillota</taxon>
        <taxon>Clostridia</taxon>
        <taxon>Lachnospirales</taxon>
        <taxon>Lachnospiraceae</taxon>
        <taxon>Enterocloster</taxon>
    </lineage>
</organism>
<gene>
    <name evidence="1" type="ORF">HMPREF9469_00966</name>
</gene>
<dbReference type="RefSeq" id="WP_007859727.1">
    <property type="nucleotide sequence ID" value="NZ_JH376420.1"/>
</dbReference>
<name>G5HEU3_9FIRM</name>
<reference evidence="1 2" key="1">
    <citation type="submission" date="2011-08" db="EMBL/GenBank/DDBJ databases">
        <title>The Genome Sequence of Clostridium citroniae WAL-17108.</title>
        <authorList>
            <consortium name="The Broad Institute Genome Sequencing Platform"/>
            <person name="Earl A."/>
            <person name="Ward D."/>
            <person name="Feldgarden M."/>
            <person name="Gevers D."/>
            <person name="Finegold S.M."/>
            <person name="Summanen P.H."/>
            <person name="Molitoris D.R."/>
            <person name="Vaisanen M.L."/>
            <person name="Daigneault M."/>
            <person name="Allen-Vercoe E."/>
            <person name="Young S.K."/>
            <person name="Zeng Q."/>
            <person name="Gargeya S."/>
            <person name="Fitzgerald M."/>
            <person name="Haas B."/>
            <person name="Abouelleil A."/>
            <person name="Alvarado L."/>
            <person name="Arachchi H.M."/>
            <person name="Berlin A."/>
            <person name="Brown A."/>
            <person name="Chapman S.B."/>
            <person name="Chen Z."/>
            <person name="Dunbar C."/>
            <person name="Freedman E."/>
            <person name="Gearin G."/>
            <person name="Gellesch M."/>
            <person name="Goldberg J."/>
            <person name="Griggs A."/>
            <person name="Gujja S."/>
            <person name="Heiman D."/>
            <person name="Howarth C."/>
            <person name="Larson L."/>
            <person name="Lui A."/>
            <person name="MacDonald P.J.P."/>
            <person name="Montmayeur A."/>
            <person name="Murphy C."/>
            <person name="Neiman D."/>
            <person name="Pearson M."/>
            <person name="Priest M."/>
            <person name="Roberts A."/>
            <person name="Saif S."/>
            <person name="Shea T."/>
            <person name="Shenoy N."/>
            <person name="Sisk P."/>
            <person name="Stolte C."/>
            <person name="Sykes S."/>
            <person name="Wortman J."/>
            <person name="Nusbaum C."/>
            <person name="Birren B."/>
        </authorList>
    </citation>
    <scope>NUCLEOTIDE SEQUENCE [LARGE SCALE GENOMIC DNA]</scope>
    <source>
        <strain evidence="1 2">WAL-17108</strain>
    </source>
</reference>
<dbReference type="AlphaFoldDB" id="G5HEU3"/>
<sequence length="360" mass="40772">MSVTNPDLTGTKFPDEIDNWDRWLDPTLQTIAAIQQYQSLYSQSKFEEANIVIESNPSLKRIIVNAESMNKLYDAIIAMERFYFSDFQAYLQNIVQYSGEYVPTKKYPKYSVVTYIVHNAQQAYLCIVPDCPIGTLPTDLSCWIPWTARGEKGESGTGLSPRGTWNLYVDYYKDDMVSWNNKLWAALVNNTGKEPSTANAGTWLPVMEFSSEKFCLIDDTTNTRYNLGIKNGLPWYRIEGDGSENGKISIAKSDDIVRLDDKVEKYSGFQLAENIVIKQSDWTALTDIQDYGFSYTYENSSIMADDGVSVNFDNTSMLNASKAFIIVKEDNLAGSLTLLARKLPYTDLTIRNIEVIRKNG</sequence>
<evidence type="ECO:0000313" key="1">
    <source>
        <dbReference type="EMBL" id="EHF00052.1"/>
    </source>
</evidence>
<proteinExistence type="predicted"/>